<evidence type="ECO:0000256" key="1">
    <source>
        <dbReference type="ARBA" id="ARBA00004685"/>
    </source>
</evidence>
<feature type="non-terminal residue" evidence="3">
    <location>
        <position position="176"/>
    </location>
</feature>
<dbReference type="PANTHER" id="PTHR33365">
    <property type="entry name" value="YALI0B05434P"/>
    <property type="match status" value="1"/>
</dbReference>
<dbReference type="EMBL" id="MU004231">
    <property type="protein sequence ID" value="KAF2672750.1"/>
    <property type="molecule type" value="Genomic_DNA"/>
</dbReference>
<gene>
    <name evidence="3" type="ORF">BT63DRAFT_359391</name>
</gene>
<reference evidence="3" key="1">
    <citation type="journal article" date="2020" name="Stud. Mycol.">
        <title>101 Dothideomycetes genomes: a test case for predicting lifestyles and emergence of pathogens.</title>
        <authorList>
            <person name="Haridas S."/>
            <person name="Albert R."/>
            <person name="Binder M."/>
            <person name="Bloem J."/>
            <person name="Labutti K."/>
            <person name="Salamov A."/>
            <person name="Andreopoulos B."/>
            <person name="Baker S."/>
            <person name="Barry K."/>
            <person name="Bills G."/>
            <person name="Bluhm B."/>
            <person name="Cannon C."/>
            <person name="Castanera R."/>
            <person name="Culley D."/>
            <person name="Daum C."/>
            <person name="Ezra D."/>
            <person name="Gonzalez J."/>
            <person name="Henrissat B."/>
            <person name="Kuo A."/>
            <person name="Liang C."/>
            <person name="Lipzen A."/>
            <person name="Lutzoni F."/>
            <person name="Magnuson J."/>
            <person name="Mondo S."/>
            <person name="Nolan M."/>
            <person name="Ohm R."/>
            <person name="Pangilinan J."/>
            <person name="Park H.-J."/>
            <person name="Ramirez L."/>
            <person name="Alfaro M."/>
            <person name="Sun H."/>
            <person name="Tritt A."/>
            <person name="Yoshinaga Y."/>
            <person name="Zwiers L.-H."/>
            <person name="Turgeon B."/>
            <person name="Goodwin S."/>
            <person name="Spatafora J."/>
            <person name="Crous P."/>
            <person name="Grigoriev I."/>
        </authorList>
    </citation>
    <scope>NUCLEOTIDE SEQUENCE</scope>
    <source>
        <strain evidence="3">CBS 115976</strain>
    </source>
</reference>
<comment type="similarity">
    <text evidence="2">Belongs to the ustYa family.</text>
</comment>
<organism evidence="3 4">
    <name type="scientific">Microthyrium microscopicum</name>
    <dbReference type="NCBI Taxonomy" id="703497"/>
    <lineage>
        <taxon>Eukaryota</taxon>
        <taxon>Fungi</taxon>
        <taxon>Dikarya</taxon>
        <taxon>Ascomycota</taxon>
        <taxon>Pezizomycotina</taxon>
        <taxon>Dothideomycetes</taxon>
        <taxon>Dothideomycetes incertae sedis</taxon>
        <taxon>Microthyriales</taxon>
        <taxon>Microthyriaceae</taxon>
        <taxon>Microthyrium</taxon>
    </lineage>
</organism>
<proteinExistence type="inferred from homology"/>
<evidence type="ECO:0000256" key="2">
    <source>
        <dbReference type="ARBA" id="ARBA00035112"/>
    </source>
</evidence>
<dbReference type="PANTHER" id="PTHR33365:SF4">
    <property type="entry name" value="CYCLOCHLOROTINE BIOSYNTHESIS PROTEIN O"/>
    <property type="match status" value="1"/>
</dbReference>
<dbReference type="GO" id="GO:0043386">
    <property type="term" value="P:mycotoxin biosynthetic process"/>
    <property type="evidence" value="ECO:0007669"/>
    <property type="project" value="InterPro"/>
</dbReference>
<comment type="pathway">
    <text evidence="1">Mycotoxin biosynthesis.</text>
</comment>
<sequence>FAAPAQGVIKYHNYTFTTGFSPERSKWQGPPSPSVDEEWVALYNFGISRVTADEAAQFYNKTSEIPGDPGHYITDLDVFHQLHCLNAVRKLIWPEYYHTLDNLVGKTRTKSQEHLDHCIDSLRQSLMCSADVTPLYWVWSPKRNLTLPEARVTHTCRDFEAIRQWALERQMVVPFN</sequence>
<evidence type="ECO:0000313" key="3">
    <source>
        <dbReference type="EMBL" id="KAF2672750.1"/>
    </source>
</evidence>
<evidence type="ECO:0008006" key="5">
    <source>
        <dbReference type="Google" id="ProtNLM"/>
    </source>
</evidence>
<name>A0A6A6ULU2_9PEZI</name>
<feature type="non-terminal residue" evidence="3">
    <location>
        <position position="1"/>
    </location>
</feature>
<dbReference type="Proteomes" id="UP000799302">
    <property type="component" value="Unassembled WGS sequence"/>
</dbReference>
<evidence type="ECO:0000313" key="4">
    <source>
        <dbReference type="Proteomes" id="UP000799302"/>
    </source>
</evidence>
<dbReference type="InterPro" id="IPR021765">
    <property type="entry name" value="UstYa-like"/>
</dbReference>
<dbReference type="Pfam" id="PF11807">
    <property type="entry name" value="UstYa"/>
    <property type="match status" value="1"/>
</dbReference>
<dbReference type="OrthoDB" id="3687641at2759"/>
<protein>
    <recommendedName>
        <fullName evidence="5">Tat pathway signal sequence</fullName>
    </recommendedName>
</protein>
<keyword evidence="4" id="KW-1185">Reference proteome</keyword>
<dbReference type="AlphaFoldDB" id="A0A6A6ULU2"/>
<accession>A0A6A6ULU2</accession>